<dbReference type="InterPro" id="IPR057326">
    <property type="entry name" value="KR_dom"/>
</dbReference>
<evidence type="ECO:0000256" key="1">
    <source>
        <dbReference type="ARBA" id="ARBA00022450"/>
    </source>
</evidence>
<dbReference type="InterPro" id="IPR042104">
    <property type="entry name" value="PKS_dehydratase_sf"/>
</dbReference>
<dbReference type="AlphaFoldDB" id="A0A7W3ZG58"/>
<dbReference type="InterPro" id="IPR036736">
    <property type="entry name" value="ACP-like_sf"/>
</dbReference>
<dbReference type="SMART" id="SM00823">
    <property type="entry name" value="PKS_PP"/>
    <property type="match status" value="1"/>
</dbReference>
<dbReference type="SMART" id="SM01294">
    <property type="entry name" value="PKS_PP_betabranch"/>
    <property type="match status" value="1"/>
</dbReference>
<dbReference type="Pfam" id="PF14765">
    <property type="entry name" value="PS-DH"/>
    <property type="match status" value="1"/>
</dbReference>
<sequence length="1084" mass="112902">RSVVLSGDEDAVARWESKGLRTKRLKVSHAFHSHLMDGMLDEFRAVAEGVEFGKPRIPMVSNLTGALVTEFSADYWVRHVRDTVRFCDGVRTLEASGAAKFVEIGPTSALIPMVQESLTADAILVAAMRKDRPETQAVVEAVAALHANGASVDWKQFFAGTGARRVDLPTYAFQRRRYWPRPSGAVGDVRSFGLVPAEHPLLGAAVRLPEPAETVFTGRLSAETQPWLADHVVLGSTVVPGTVLVDLAACAGDRVGSAMLEELVLETPLVLPEQGGVRIQVVVGAEEAGRRPVAVHSAQADDELGTTWTRHATGVLTVGAPEPAASFGAWPPANAAPLDVGDAYQRLSDAGLDYGPAFQGLTAAWRRGDELFAEVRAPEAAEAFGLHPALLDAALHVTGLVGESGKTLLPFCWSGFSRYATGASALRVRIVATGPDEVSVELADDRGNPVAAVRSLASRPISAEALRAARPDSGGSLFSLKWTEVSPAPAPARPRWAVSGPGPGLLAGIDAERGDLASIAETGPPDVVFTESVPGATASAATASVLDVLRSWLADERFAASRLVVVTRGAVAVEQDAAVADLAGAAVWGLVRSAQAEHPGRFTLLDLDDQVGSLDLLPAALALGELQLAVRDGVVRVPRLERASATAGEPGFAPEGTVLVTGGTGASGRAVARHLATEHGIRHLLLVSRRGLDAPGAKELADELAESGTEVTVAACDAADRAALADVLERIPPEHPLTGVVHTAGVLDDGVLGSLTPDRLDPVLRAKTDIALNLHELTRDRDLACFVLFSSAAGVLGGPGQANHAAANAFLDALAQTRRAAGLPAVSLAWGPWNQSDGETGASRAQVDPLSLAEGLALFDIGLTAGSAVLVPAALEPARLRAQAGAGTLPAMLRGLVRGPVRTAPGSGTAETDLRQRLTGRSAEEQEALLVALVAKHTAAVLGYDPADPIDDTRAFQELGLDSLTAVELRNRLSAASGLRLPVTLVFDYPKPSVLARYLRTELTEAQERNALGSVLEDLDRLENTLLAVAGDAGSGRSQVTTRLAALLAKLSGAPADPESGSLADRLDEATDDELFALVDGSGG</sequence>
<dbReference type="SUPFAM" id="SSF52151">
    <property type="entry name" value="FabD/lysophospholipase-like"/>
    <property type="match status" value="1"/>
</dbReference>
<dbReference type="InterPro" id="IPR049552">
    <property type="entry name" value="PKS_DH_N"/>
</dbReference>
<dbReference type="InterPro" id="IPR049900">
    <property type="entry name" value="PKS_mFAS_DH"/>
</dbReference>
<dbReference type="Pfam" id="PF21089">
    <property type="entry name" value="PKS_DH_N"/>
    <property type="match status" value="1"/>
</dbReference>
<keyword evidence="9" id="KW-1185">Reference proteome</keyword>
<dbReference type="GO" id="GO:0031177">
    <property type="term" value="F:phosphopantetheine binding"/>
    <property type="evidence" value="ECO:0007669"/>
    <property type="project" value="InterPro"/>
</dbReference>
<dbReference type="InterPro" id="IPR009081">
    <property type="entry name" value="PP-bd_ACP"/>
</dbReference>
<accession>A0A7W3ZG58</accession>
<dbReference type="GO" id="GO:0006633">
    <property type="term" value="P:fatty acid biosynthetic process"/>
    <property type="evidence" value="ECO:0007669"/>
    <property type="project" value="TreeGrafter"/>
</dbReference>
<evidence type="ECO:0000259" key="6">
    <source>
        <dbReference type="PROSITE" id="PS50075"/>
    </source>
</evidence>
<dbReference type="SMART" id="SM00827">
    <property type="entry name" value="PKS_AT"/>
    <property type="match status" value="1"/>
</dbReference>
<evidence type="ECO:0000256" key="3">
    <source>
        <dbReference type="ARBA" id="ARBA00022679"/>
    </source>
</evidence>
<dbReference type="InterPro" id="IPR049551">
    <property type="entry name" value="PKS_DH_C"/>
</dbReference>
<dbReference type="InterPro" id="IPR036291">
    <property type="entry name" value="NAD(P)-bd_dom_sf"/>
</dbReference>
<dbReference type="Pfam" id="PF08659">
    <property type="entry name" value="KR"/>
    <property type="match status" value="1"/>
</dbReference>
<dbReference type="InterPro" id="IPR016035">
    <property type="entry name" value="Acyl_Trfase/lysoPLipase"/>
</dbReference>
<feature type="active site" description="Proton donor; for dehydratase activity" evidence="5">
    <location>
        <position position="392"/>
    </location>
</feature>
<keyword evidence="1" id="KW-0596">Phosphopantetheine</keyword>
<dbReference type="SUPFAM" id="SSF47336">
    <property type="entry name" value="ACP-like"/>
    <property type="match status" value="1"/>
</dbReference>
<evidence type="ECO:0000256" key="2">
    <source>
        <dbReference type="ARBA" id="ARBA00022553"/>
    </source>
</evidence>
<dbReference type="PROSITE" id="PS00012">
    <property type="entry name" value="PHOSPHOPANTETHEINE"/>
    <property type="match status" value="1"/>
</dbReference>
<dbReference type="InterPro" id="IPR013968">
    <property type="entry name" value="PKS_KR"/>
</dbReference>
<dbReference type="Gene3D" id="3.10.129.110">
    <property type="entry name" value="Polyketide synthase dehydratase"/>
    <property type="match status" value="1"/>
</dbReference>
<dbReference type="Pfam" id="PF22953">
    <property type="entry name" value="SpnB_Rossmann"/>
    <property type="match status" value="1"/>
</dbReference>
<organism evidence="8 9">
    <name type="scientific">Amycolatopsis dendrobii</name>
    <dbReference type="NCBI Taxonomy" id="2760662"/>
    <lineage>
        <taxon>Bacteria</taxon>
        <taxon>Bacillati</taxon>
        <taxon>Actinomycetota</taxon>
        <taxon>Actinomycetes</taxon>
        <taxon>Pseudonocardiales</taxon>
        <taxon>Pseudonocardiaceae</taxon>
        <taxon>Amycolatopsis</taxon>
    </lineage>
</organism>
<dbReference type="InterPro" id="IPR050091">
    <property type="entry name" value="PKS_NRPS_Biosynth_Enz"/>
</dbReference>
<dbReference type="Gene3D" id="3.40.366.10">
    <property type="entry name" value="Malonyl-Coenzyme A Acyl Carrier Protein, domain 2"/>
    <property type="match status" value="1"/>
</dbReference>
<evidence type="ECO:0000256" key="5">
    <source>
        <dbReference type="PROSITE-ProRule" id="PRU01363"/>
    </source>
</evidence>
<dbReference type="Pfam" id="PF00698">
    <property type="entry name" value="Acyl_transf_1"/>
    <property type="match status" value="1"/>
</dbReference>
<dbReference type="Gene3D" id="3.30.70.3290">
    <property type="match status" value="1"/>
</dbReference>
<keyword evidence="3" id="KW-0808">Transferase</keyword>
<name>A0A7W3ZG58_9PSEU</name>
<feature type="domain" description="PKS/mFAS DH" evidence="7">
    <location>
        <begin position="199"/>
        <end position="467"/>
    </location>
</feature>
<dbReference type="PROSITE" id="PS50075">
    <property type="entry name" value="CARRIER"/>
    <property type="match status" value="1"/>
</dbReference>
<dbReference type="Gene3D" id="3.40.50.720">
    <property type="entry name" value="NAD(P)-binding Rossmann-like Domain"/>
    <property type="match status" value="1"/>
</dbReference>
<dbReference type="FunFam" id="1.10.1200.10:FF:000007">
    <property type="entry name" value="Probable polyketide synthase pks17"/>
    <property type="match status" value="1"/>
</dbReference>
<keyword evidence="2" id="KW-0597">Phosphoprotein</keyword>
<dbReference type="Proteomes" id="UP000526734">
    <property type="component" value="Unassembled WGS sequence"/>
</dbReference>
<dbReference type="InterPro" id="IPR014043">
    <property type="entry name" value="Acyl_transferase_dom"/>
</dbReference>
<feature type="non-terminal residue" evidence="8">
    <location>
        <position position="1"/>
    </location>
</feature>
<dbReference type="PROSITE" id="PS52019">
    <property type="entry name" value="PKS_MFAS_DH"/>
    <property type="match status" value="1"/>
</dbReference>
<dbReference type="SUPFAM" id="SSF51735">
    <property type="entry name" value="NAD(P)-binding Rossmann-fold domains"/>
    <property type="match status" value="2"/>
</dbReference>
<dbReference type="RefSeq" id="WP_182896942.1">
    <property type="nucleotide sequence ID" value="NZ_JACGZW010000038.1"/>
</dbReference>
<feature type="domain" description="Carrier" evidence="6">
    <location>
        <begin position="928"/>
        <end position="1003"/>
    </location>
</feature>
<dbReference type="SMART" id="SM00822">
    <property type="entry name" value="PKS_KR"/>
    <property type="match status" value="1"/>
</dbReference>
<dbReference type="InterPro" id="IPR001227">
    <property type="entry name" value="Ac_transferase_dom_sf"/>
</dbReference>
<dbReference type="EMBL" id="JACGZW010000038">
    <property type="protein sequence ID" value="MBB1160331.1"/>
    <property type="molecule type" value="Genomic_DNA"/>
</dbReference>
<dbReference type="InterPro" id="IPR055123">
    <property type="entry name" value="SpnB-like_Rossmann"/>
</dbReference>
<dbReference type="CDD" id="cd08956">
    <property type="entry name" value="KR_3_FAS_SDR_x"/>
    <property type="match status" value="1"/>
</dbReference>
<gene>
    <name evidence="8" type="ORF">H4281_44920</name>
</gene>
<dbReference type="Gene3D" id="1.10.1200.10">
    <property type="entry name" value="ACP-like"/>
    <property type="match status" value="1"/>
</dbReference>
<evidence type="ECO:0000313" key="8">
    <source>
        <dbReference type="EMBL" id="MBB1160331.1"/>
    </source>
</evidence>
<feature type="active site" description="Proton acceptor; for dehydratase activity" evidence="5">
    <location>
        <position position="231"/>
    </location>
</feature>
<dbReference type="Pfam" id="PF00550">
    <property type="entry name" value="PP-binding"/>
    <property type="match status" value="1"/>
</dbReference>
<dbReference type="InterPro" id="IPR020807">
    <property type="entry name" value="PKS_DH"/>
</dbReference>
<dbReference type="PANTHER" id="PTHR43775:SF51">
    <property type="entry name" value="INACTIVE PHENOLPHTHIOCEROL SYNTHESIS POLYKETIDE SYNTHASE TYPE I PKS1-RELATED"/>
    <property type="match status" value="1"/>
</dbReference>
<keyword evidence="4" id="KW-0677">Repeat</keyword>
<dbReference type="InterPro" id="IPR020806">
    <property type="entry name" value="PKS_PP-bd"/>
</dbReference>
<reference evidence="8 9" key="1">
    <citation type="submission" date="2020-08" db="EMBL/GenBank/DDBJ databases">
        <title>Amycolatopsis sp. nov. DR6-1 isolated from Dendrobium heterocarpum.</title>
        <authorList>
            <person name="Tedsree N."/>
            <person name="Kuncharoen N."/>
            <person name="Likhitwitayawuid K."/>
            <person name="Tanasupawat S."/>
        </authorList>
    </citation>
    <scope>NUCLEOTIDE SEQUENCE [LARGE SCALE GENOMIC DNA]</scope>
    <source>
        <strain evidence="8 9">DR6-1</strain>
    </source>
</reference>
<dbReference type="PANTHER" id="PTHR43775">
    <property type="entry name" value="FATTY ACID SYNTHASE"/>
    <property type="match status" value="1"/>
</dbReference>
<proteinExistence type="predicted"/>
<feature type="region of interest" description="N-terminal hotdog fold" evidence="5">
    <location>
        <begin position="199"/>
        <end position="323"/>
    </location>
</feature>
<dbReference type="InterPro" id="IPR006162">
    <property type="entry name" value="Ppantetheine_attach_site"/>
</dbReference>
<protein>
    <submittedName>
        <fullName evidence="8">SDR family NAD(P)-dependent oxidoreductase</fullName>
    </submittedName>
</protein>
<evidence type="ECO:0000313" key="9">
    <source>
        <dbReference type="Proteomes" id="UP000526734"/>
    </source>
</evidence>
<dbReference type="GO" id="GO:0004312">
    <property type="term" value="F:fatty acid synthase activity"/>
    <property type="evidence" value="ECO:0007669"/>
    <property type="project" value="TreeGrafter"/>
</dbReference>
<dbReference type="SMART" id="SM00826">
    <property type="entry name" value="PKS_DH"/>
    <property type="match status" value="1"/>
</dbReference>
<comment type="caution">
    <text evidence="8">The sequence shown here is derived from an EMBL/GenBank/DDBJ whole genome shotgun (WGS) entry which is preliminary data.</text>
</comment>
<evidence type="ECO:0000259" key="7">
    <source>
        <dbReference type="PROSITE" id="PS52019"/>
    </source>
</evidence>
<evidence type="ECO:0000256" key="4">
    <source>
        <dbReference type="ARBA" id="ARBA00022737"/>
    </source>
</evidence>
<feature type="region of interest" description="C-terminal hotdog fold" evidence="5">
    <location>
        <begin position="335"/>
        <end position="467"/>
    </location>
</feature>